<protein>
    <recommendedName>
        <fullName evidence="3">DDE Tnp4 domain-containing protein</fullName>
    </recommendedName>
</protein>
<keyword evidence="2" id="KW-0479">Metal-binding</keyword>
<evidence type="ECO:0000313" key="4">
    <source>
        <dbReference type="EMBL" id="KAL3772803.1"/>
    </source>
</evidence>
<dbReference type="Proteomes" id="UP001530293">
    <property type="component" value="Unassembled WGS sequence"/>
</dbReference>
<dbReference type="GO" id="GO:0046872">
    <property type="term" value="F:metal ion binding"/>
    <property type="evidence" value="ECO:0007669"/>
    <property type="project" value="UniProtKB-KW"/>
</dbReference>
<evidence type="ECO:0000313" key="5">
    <source>
        <dbReference type="Proteomes" id="UP001530293"/>
    </source>
</evidence>
<evidence type="ECO:0000256" key="1">
    <source>
        <dbReference type="ARBA" id="ARBA00001968"/>
    </source>
</evidence>
<accession>A0ABD3N9N3</accession>
<comment type="cofactor">
    <cofactor evidence="1">
        <name>a divalent metal cation</name>
        <dbReference type="ChEBI" id="CHEBI:60240"/>
    </cofactor>
</comment>
<keyword evidence="5" id="KW-1185">Reference proteome</keyword>
<evidence type="ECO:0000259" key="3">
    <source>
        <dbReference type="Pfam" id="PF13359"/>
    </source>
</evidence>
<comment type="caution">
    <text evidence="4">The sequence shown here is derived from an EMBL/GenBank/DDBJ whole genome shotgun (WGS) entry which is preliminary data.</text>
</comment>
<proteinExistence type="predicted"/>
<name>A0ABD3N9N3_9STRA</name>
<dbReference type="EMBL" id="JALLBG020000003">
    <property type="protein sequence ID" value="KAL3772803.1"/>
    <property type="molecule type" value="Genomic_DNA"/>
</dbReference>
<sequence length="314" mass="34823">MTRTSQAAQAARRWCKQSEIVAIKAVTLAVAQHFKRPGKGGRKVGSSHKKRTRHTVHEVYLGLGNVYFCRVYRMDYSAFLHLHSILKEGMEAAKTNSTSYKRKGGRKGGKYQLPPIPNGAVPTTVRLACAIRYASRGSPYDLMSLHGVSHTLIFDSIWQVTEALNTCKQFHMLYPSCHRKQEEIAHGFAAVSNVLFLNCDGAIDGVVIWTNKPTENDSFVAGLQDGKFHCGRKKKYGLNCQVVSDARGRILDNSIISGAATSDVLAFEASNLFGRLEDGILKPGLTLFGDNGRIPQHKVHGISLSKCEWHKRRI</sequence>
<reference evidence="4 5" key="1">
    <citation type="submission" date="2024-10" db="EMBL/GenBank/DDBJ databases">
        <title>Updated reference genomes for cyclostephanoid diatoms.</title>
        <authorList>
            <person name="Roberts W.R."/>
            <person name="Alverson A.J."/>
        </authorList>
    </citation>
    <scope>NUCLEOTIDE SEQUENCE [LARGE SCALE GENOMIC DNA]</scope>
    <source>
        <strain evidence="4 5">AJA232-27</strain>
    </source>
</reference>
<feature type="domain" description="DDE Tnp4" evidence="3">
    <location>
        <begin position="203"/>
        <end position="292"/>
    </location>
</feature>
<evidence type="ECO:0000256" key="2">
    <source>
        <dbReference type="ARBA" id="ARBA00022723"/>
    </source>
</evidence>
<dbReference type="AlphaFoldDB" id="A0ABD3N9N3"/>
<dbReference type="Pfam" id="PF13359">
    <property type="entry name" value="DDE_Tnp_4"/>
    <property type="match status" value="1"/>
</dbReference>
<organism evidence="4 5">
    <name type="scientific">Discostella pseudostelligera</name>
    <dbReference type="NCBI Taxonomy" id="259834"/>
    <lineage>
        <taxon>Eukaryota</taxon>
        <taxon>Sar</taxon>
        <taxon>Stramenopiles</taxon>
        <taxon>Ochrophyta</taxon>
        <taxon>Bacillariophyta</taxon>
        <taxon>Coscinodiscophyceae</taxon>
        <taxon>Thalassiosirophycidae</taxon>
        <taxon>Stephanodiscales</taxon>
        <taxon>Stephanodiscaceae</taxon>
        <taxon>Discostella</taxon>
    </lineage>
</organism>
<gene>
    <name evidence="4" type="ORF">ACHAWU_003817</name>
</gene>
<dbReference type="InterPro" id="IPR027806">
    <property type="entry name" value="HARBI1_dom"/>
</dbReference>